<dbReference type="EMBL" id="CP003021">
    <property type="protein sequence ID" value="AEM68492.1"/>
    <property type="molecule type" value="Genomic_DNA"/>
</dbReference>
<evidence type="ECO:0000313" key="3">
    <source>
        <dbReference type="EMBL" id="AEM68492.1"/>
    </source>
</evidence>
<dbReference type="GO" id="GO:0006446">
    <property type="term" value="P:regulation of translational initiation"/>
    <property type="evidence" value="ECO:0007669"/>
    <property type="project" value="TreeGrafter"/>
</dbReference>
<dbReference type="Proteomes" id="UP000008907">
    <property type="component" value="Chromosome"/>
</dbReference>
<dbReference type="Pfam" id="PF01205">
    <property type="entry name" value="Impact_N"/>
    <property type="match status" value="1"/>
</dbReference>
<dbReference type="InterPro" id="IPR001498">
    <property type="entry name" value="Impact_N"/>
</dbReference>
<dbReference type="InterPro" id="IPR023582">
    <property type="entry name" value="Impact"/>
</dbReference>
<evidence type="ECO:0000256" key="1">
    <source>
        <dbReference type="ARBA" id="ARBA00007665"/>
    </source>
</evidence>
<comment type="similarity">
    <text evidence="1">Belongs to the IMPACT family.</text>
</comment>
<accession>A0A7U3ZS34</accession>
<dbReference type="AlphaFoldDB" id="A0A7U3ZS34"/>
<feature type="domain" description="Impact N-terminal" evidence="2">
    <location>
        <begin position="16"/>
        <end position="118"/>
    </location>
</feature>
<dbReference type="SUPFAM" id="SSF54211">
    <property type="entry name" value="Ribosomal protein S5 domain 2-like"/>
    <property type="match status" value="1"/>
</dbReference>
<dbReference type="PANTHER" id="PTHR16301">
    <property type="entry name" value="IMPACT-RELATED"/>
    <property type="match status" value="1"/>
</dbReference>
<organism evidence="3 4">
    <name type="scientific">Mycoplasma putrefaciens (strain ATCC 15718 / NCTC 10155 / C30 KS-1 / KS-1)</name>
    <dbReference type="NCBI Taxonomy" id="743965"/>
    <lineage>
        <taxon>Bacteria</taxon>
        <taxon>Bacillati</taxon>
        <taxon>Mycoplasmatota</taxon>
        <taxon>Mollicutes</taxon>
        <taxon>Mycoplasmataceae</taxon>
        <taxon>Mycoplasma</taxon>
    </lineage>
</organism>
<dbReference type="RefSeq" id="WP_014034848.1">
    <property type="nucleotide sequence ID" value="NC_015946.1"/>
</dbReference>
<dbReference type="InterPro" id="IPR036956">
    <property type="entry name" value="Impact_N_sf"/>
</dbReference>
<dbReference type="InterPro" id="IPR020568">
    <property type="entry name" value="Ribosomal_Su5_D2-typ_SF"/>
</dbReference>
<reference evidence="3 4" key="1">
    <citation type="journal article" date="2011" name="J. Bacteriol.">
        <title>Genome Sequence of Mycoplasma putrefaciens Type Strain KS1.</title>
        <authorList>
            <person name="Calcutt M.J."/>
            <person name="Foecking M.F."/>
        </authorList>
    </citation>
    <scope>NUCLEOTIDE SEQUENCE [LARGE SCALE GENOMIC DNA]</scope>
    <source>
        <strain evidence="4">ATCC 15718 / NCTC 10155 / C30 KS-1 / KS-1</strain>
    </source>
</reference>
<sequence length="193" mass="22430">MKTITNQIYTNQTVIKNSKFITIISRVESKKQLDQFLKKYTKNDASHNCYAYRIYDNKIIGGYSDDHEPSSTAGKPIFNVLEKNHLFNVVILVIRYYGGIKLGAGPLTRTYSNCASQIVKLAEIIDLKTYYLYKISFDISNTKLVNSWINQNRIQIITKLFSNKVIYQIQTESEIKETSFFQIIEEQILNKLF</sequence>
<dbReference type="Gene3D" id="3.30.230.30">
    <property type="entry name" value="Impact, N-terminal domain"/>
    <property type="match status" value="1"/>
</dbReference>
<proteinExistence type="inferred from homology"/>
<protein>
    <recommendedName>
        <fullName evidence="2">Impact N-terminal domain-containing protein</fullName>
    </recommendedName>
</protein>
<dbReference type="PANTHER" id="PTHR16301:SF20">
    <property type="entry name" value="IMPACT FAMILY MEMBER YIGZ"/>
    <property type="match status" value="1"/>
</dbReference>
<name>A0A7U3ZS34_MYCPK</name>
<dbReference type="GO" id="GO:0005737">
    <property type="term" value="C:cytoplasm"/>
    <property type="evidence" value="ECO:0007669"/>
    <property type="project" value="TreeGrafter"/>
</dbReference>
<evidence type="ECO:0000259" key="2">
    <source>
        <dbReference type="Pfam" id="PF01205"/>
    </source>
</evidence>
<evidence type="ECO:0000313" key="4">
    <source>
        <dbReference type="Proteomes" id="UP000008907"/>
    </source>
</evidence>
<dbReference type="KEGG" id="mpf:MPUT_0087"/>
<gene>
    <name evidence="3" type="ordered locus">MPUT_0087</name>
</gene>